<dbReference type="OMA" id="ASLCAYK"/>
<dbReference type="Proteomes" id="UP000025227">
    <property type="component" value="Unplaced"/>
</dbReference>
<dbReference type="SUPFAM" id="SSF56672">
    <property type="entry name" value="DNA/RNA polymerases"/>
    <property type="match status" value="1"/>
</dbReference>
<dbReference type="PANTHER" id="PTHR33332">
    <property type="entry name" value="REVERSE TRANSCRIPTASE DOMAIN-CONTAINING PROTEIN"/>
    <property type="match status" value="1"/>
</dbReference>
<dbReference type="PROSITE" id="PS50878">
    <property type="entry name" value="RT_POL"/>
    <property type="match status" value="1"/>
</dbReference>
<dbReference type="WBParaSite" id="HCON_00058720-00001">
    <property type="protein sequence ID" value="HCON_00058720-00001"/>
    <property type="gene ID" value="HCON_00058720"/>
</dbReference>
<evidence type="ECO:0000313" key="3">
    <source>
        <dbReference type="WBParaSite" id="HCON_00058720-00001"/>
    </source>
</evidence>
<keyword evidence="2" id="KW-1185">Reference proteome</keyword>
<feature type="domain" description="Reverse transcriptase" evidence="1">
    <location>
        <begin position="1"/>
        <end position="157"/>
    </location>
</feature>
<name>A0A7I4Y5L2_HAECO</name>
<dbReference type="AlphaFoldDB" id="A0A7I4Y5L2"/>
<accession>A0A7I4Y5L2</accession>
<dbReference type="InterPro" id="IPR000477">
    <property type="entry name" value="RT_dom"/>
</dbReference>
<organism evidence="2 3">
    <name type="scientific">Haemonchus contortus</name>
    <name type="common">Barber pole worm</name>
    <dbReference type="NCBI Taxonomy" id="6289"/>
    <lineage>
        <taxon>Eukaryota</taxon>
        <taxon>Metazoa</taxon>
        <taxon>Ecdysozoa</taxon>
        <taxon>Nematoda</taxon>
        <taxon>Chromadorea</taxon>
        <taxon>Rhabditida</taxon>
        <taxon>Rhabditina</taxon>
        <taxon>Rhabditomorpha</taxon>
        <taxon>Strongyloidea</taxon>
        <taxon>Trichostrongylidae</taxon>
        <taxon>Haemonchus</taxon>
    </lineage>
</organism>
<proteinExistence type="predicted"/>
<sequence length="235" mass="26813">MIEGLYDWTKALDEKLFCGVIYFDFANLSIVSHKKLIIKLKAFEFQVKISQSISEVQRVISCVPQGGVLTPVLFNVFTAELPDMLREAGVTPKVYADDIKIYKAISVEAGSQELQREVDLTVSWPKNCQLPIKPHKTVYMQLRSCISPTRTYTADVVLLSAVKSVRDLGFYYNDKLDFTEHIKTKIRVVNLRTFQIFKWLSLANKGASLCAYKSYVRTLVESSNTVFNSKKRKHV</sequence>
<dbReference type="OrthoDB" id="5872222at2759"/>
<dbReference type="InterPro" id="IPR043502">
    <property type="entry name" value="DNA/RNA_pol_sf"/>
</dbReference>
<evidence type="ECO:0000313" key="2">
    <source>
        <dbReference type="Proteomes" id="UP000025227"/>
    </source>
</evidence>
<reference evidence="3" key="1">
    <citation type="submission" date="2020-12" db="UniProtKB">
        <authorList>
            <consortium name="WormBaseParasite"/>
        </authorList>
    </citation>
    <scope>IDENTIFICATION</scope>
    <source>
        <strain evidence="3">MHco3</strain>
    </source>
</reference>
<evidence type="ECO:0000259" key="1">
    <source>
        <dbReference type="PROSITE" id="PS50878"/>
    </source>
</evidence>
<protein>
    <submittedName>
        <fullName evidence="3">Reverse transcriptase domain-containing protein</fullName>
    </submittedName>
</protein>
<dbReference type="Pfam" id="PF00078">
    <property type="entry name" value="RVT_1"/>
    <property type="match status" value="1"/>
</dbReference>